<dbReference type="KEGG" id="fox:FOXG_18509"/>
<dbReference type="VEuPathDB" id="FungiDB:FOXG_18509"/>
<dbReference type="EMBL" id="DS231698">
    <property type="protein sequence ID" value="KNA99136.1"/>
    <property type="molecule type" value="Genomic_DNA"/>
</dbReference>
<organism evidence="1 2">
    <name type="scientific">Fusarium oxysporum f. sp. lycopersici (strain 4287 / CBS 123668 / FGSC 9935 / NRRL 34936)</name>
    <name type="common">Fusarium vascular wilt of tomato</name>
    <dbReference type="NCBI Taxonomy" id="426428"/>
    <lineage>
        <taxon>Eukaryota</taxon>
        <taxon>Fungi</taxon>
        <taxon>Dikarya</taxon>
        <taxon>Ascomycota</taxon>
        <taxon>Pezizomycotina</taxon>
        <taxon>Sordariomycetes</taxon>
        <taxon>Hypocreomycetidae</taxon>
        <taxon>Hypocreales</taxon>
        <taxon>Nectriaceae</taxon>
        <taxon>Fusarium</taxon>
        <taxon>Fusarium oxysporum species complex</taxon>
    </lineage>
</organism>
<dbReference type="RefSeq" id="XP_018237182.1">
    <property type="nucleotide sequence ID" value="XM_018398614.1"/>
</dbReference>
<protein>
    <submittedName>
        <fullName evidence="1">Uncharacterized protein</fullName>
    </submittedName>
</protein>
<dbReference type="Proteomes" id="UP000009097">
    <property type="component" value="Unassembled WGS sequence"/>
</dbReference>
<dbReference type="AlphaFoldDB" id="A0A0J9WIU4"/>
<evidence type="ECO:0000313" key="1">
    <source>
        <dbReference type="EMBL" id="KNA99136.1"/>
    </source>
</evidence>
<gene>
    <name evidence="1" type="ORF">FOXG_18509</name>
</gene>
<evidence type="ECO:0000313" key="2">
    <source>
        <dbReference type="Proteomes" id="UP000009097"/>
    </source>
</evidence>
<sequence length="100" mass="11321">MWGSLLFICFTHSSITNVYENGGLAICERRSYLSCVITISFWSFLFRIKHLEFGNKTYETGKVMVTTHSAPGTTDPLVKTLVCILWVGLEGESRMFPCMT</sequence>
<accession>A0A0J9WIU4</accession>
<reference evidence="1" key="2">
    <citation type="journal article" date="2010" name="Nature">
        <title>Comparative genomics reveals mobile pathogenicity chromosomes in Fusarium.</title>
        <authorList>
            <person name="Ma L.J."/>
            <person name="van der Does H.C."/>
            <person name="Borkovich K.A."/>
            <person name="Coleman J.J."/>
            <person name="Daboussi M.J."/>
            <person name="Di Pietro A."/>
            <person name="Dufresne M."/>
            <person name="Freitag M."/>
            <person name="Grabherr M."/>
            <person name="Henrissat B."/>
            <person name="Houterman P.M."/>
            <person name="Kang S."/>
            <person name="Shim W.B."/>
            <person name="Woloshuk C."/>
            <person name="Xie X."/>
            <person name="Xu J.R."/>
            <person name="Antoniw J."/>
            <person name="Baker S.E."/>
            <person name="Bluhm B.H."/>
            <person name="Breakspear A."/>
            <person name="Brown D.W."/>
            <person name="Butchko R.A."/>
            <person name="Chapman S."/>
            <person name="Coulson R."/>
            <person name="Coutinho P.M."/>
            <person name="Danchin E.G."/>
            <person name="Diener A."/>
            <person name="Gale L.R."/>
            <person name="Gardiner D.M."/>
            <person name="Goff S."/>
            <person name="Hammond-Kosack K.E."/>
            <person name="Hilburn K."/>
            <person name="Hua-Van A."/>
            <person name="Jonkers W."/>
            <person name="Kazan K."/>
            <person name="Kodira C.D."/>
            <person name="Koehrsen M."/>
            <person name="Kumar L."/>
            <person name="Lee Y.H."/>
            <person name="Li L."/>
            <person name="Manners J.M."/>
            <person name="Miranda-Saavedra D."/>
            <person name="Mukherjee M."/>
            <person name="Park G."/>
            <person name="Park J."/>
            <person name="Park S.Y."/>
            <person name="Proctor R.H."/>
            <person name="Regev A."/>
            <person name="Ruiz-Roldan M.C."/>
            <person name="Sain D."/>
            <person name="Sakthikumar S."/>
            <person name="Sykes S."/>
            <person name="Schwartz D.C."/>
            <person name="Turgeon B.G."/>
            <person name="Wapinski I."/>
            <person name="Yoder O."/>
            <person name="Young S."/>
            <person name="Zeng Q."/>
            <person name="Zhou S."/>
            <person name="Galagan J."/>
            <person name="Cuomo C.A."/>
            <person name="Kistler H.C."/>
            <person name="Rep M."/>
        </authorList>
    </citation>
    <scope>NUCLEOTIDE SEQUENCE [LARGE SCALE GENOMIC DNA]</scope>
    <source>
        <strain evidence="1">4287</strain>
    </source>
</reference>
<reference evidence="1" key="1">
    <citation type="submission" date="2007-04" db="EMBL/GenBank/DDBJ databases">
        <authorList>
            <consortium name="The Broad Institute Genome Sequencing Platform"/>
            <person name="Birren B."/>
            <person name="Lander E."/>
            <person name="Galagan J."/>
            <person name="Nusbaum C."/>
            <person name="Devon K."/>
            <person name="Ma L.-J."/>
            <person name="Jaffe D."/>
            <person name="Butler J."/>
            <person name="Alvarez P."/>
            <person name="Gnerre S."/>
            <person name="Grabherr M."/>
            <person name="Kleber M."/>
            <person name="Mauceli E."/>
            <person name="Brockman W."/>
            <person name="MacCallum I.A."/>
            <person name="Young S."/>
            <person name="LaButti K."/>
            <person name="DeCaprio D."/>
            <person name="Crawford M."/>
            <person name="Koehrsen M."/>
            <person name="Engels R."/>
            <person name="Montgomery P."/>
            <person name="Pearson M."/>
            <person name="Howarth C."/>
            <person name="Larson L."/>
            <person name="White J."/>
            <person name="O'Leary S."/>
            <person name="Kodira C."/>
            <person name="Zeng Q."/>
            <person name="Yandava C."/>
            <person name="Alvarado L."/>
            <person name="Kistler C."/>
            <person name="Shim W.-B."/>
            <person name="Kang S."/>
            <person name="Woloshuk C."/>
        </authorList>
    </citation>
    <scope>NUCLEOTIDE SEQUENCE</scope>
    <source>
        <strain evidence="1">4287</strain>
    </source>
</reference>
<proteinExistence type="predicted"/>
<name>A0A0J9WIU4_FUSO4</name>
<dbReference type="GeneID" id="28959215"/>